<dbReference type="RefSeq" id="WP_171226394.1">
    <property type="nucleotide sequence ID" value="NZ_CP053085.1"/>
</dbReference>
<dbReference type="Pfam" id="PF04244">
    <property type="entry name" value="DPRP"/>
    <property type="match status" value="1"/>
</dbReference>
<gene>
    <name evidence="1" type="ORF">HKW67_16265</name>
</gene>
<dbReference type="Proteomes" id="UP000500938">
    <property type="component" value="Chromosome"/>
</dbReference>
<keyword evidence="2" id="KW-1185">Reference proteome</keyword>
<proteinExistence type="predicted"/>
<reference evidence="1 2" key="1">
    <citation type="submission" date="2020-05" db="EMBL/GenBank/DDBJ databases">
        <title>Complete genome sequence of Gemmatimonas greenlandica TET16.</title>
        <authorList>
            <person name="Zeng Y."/>
        </authorList>
    </citation>
    <scope>NUCLEOTIDE SEQUENCE [LARGE SCALE GENOMIC DNA]</scope>
    <source>
        <strain evidence="1 2">TET16</strain>
    </source>
</reference>
<dbReference type="Gene3D" id="1.10.579.10">
    <property type="entry name" value="DNA Cyclobutane Dipyrimidine Photolyase, subunit A, domain 3"/>
    <property type="match status" value="1"/>
</dbReference>
<evidence type="ECO:0000313" key="1">
    <source>
        <dbReference type="EMBL" id="QJR36961.1"/>
    </source>
</evidence>
<organism evidence="1 2">
    <name type="scientific">Gemmatimonas groenlandica</name>
    <dbReference type="NCBI Taxonomy" id="2732249"/>
    <lineage>
        <taxon>Bacteria</taxon>
        <taxon>Pseudomonadati</taxon>
        <taxon>Gemmatimonadota</taxon>
        <taxon>Gemmatimonadia</taxon>
        <taxon>Gemmatimonadales</taxon>
        <taxon>Gemmatimonadaceae</taxon>
        <taxon>Gemmatimonas</taxon>
    </lineage>
</organism>
<dbReference type="InterPro" id="IPR036134">
    <property type="entry name" value="Crypto/Photolyase_FAD-like_sf"/>
</dbReference>
<dbReference type="AlphaFoldDB" id="A0A6M4IXN9"/>
<dbReference type="Gene3D" id="1.10.10.1710">
    <property type="entry name" value="Deoxyribodipyrimidine photolyase-related"/>
    <property type="match status" value="1"/>
</dbReference>
<dbReference type="InterPro" id="IPR007357">
    <property type="entry name" value="PhrB-like"/>
</dbReference>
<dbReference type="PANTHER" id="PTHR38657">
    <property type="entry name" value="SLR1343 PROTEIN"/>
    <property type="match status" value="1"/>
</dbReference>
<sequence>MPTTLAFVAPWESSRAVANIPREPRDDVVVLLLESVAKGSSLPWHRQKLVLLLSSMQHFAAALEAAGYRVAYRKATSYAEGIAAAAAEFSAAKVVATEGREQDMVDELDRARTLLDADGRSLTLREDRGFLATREEFATWARGRKEHRMEFFYREMRRKHGILMESDGTPSGGQWNFDADNRKPWPKGRAAPEVWRVEPDDITRAQMDRVRTWRNRWGSVETFALPVTRPDAKAWLDRFIAERLPEFGPYEDALVHGAPDLLHSTLSSIINVGLLHPLECVRKAEAAWRAGLVPIASAEGFIRQILGWREYIRGMYWHLMPGLRTANALNATRELPRWFWAPDGEAYDESQATSAACEMRCLADTIRQVRDYGRVHHIARLMVQCNIATLIGVEPAALSRWYWSAFTDAYEWVELPNVVGMGTWGDGGALASKPYVASGAYINRMSNYCGSCRYDVKQRSGPDACPVNVLYWDFLASHQARFGTHPRMRMMFVHVKNIAEPELVQIRAQAAAFRDALDYDSAFAPPAVVATA</sequence>
<protein>
    <submittedName>
        <fullName evidence="1">Cryptochrome/photolyase family protein</fullName>
    </submittedName>
</protein>
<name>A0A6M4IXN9_9BACT</name>
<dbReference type="KEGG" id="ggr:HKW67_16265"/>
<evidence type="ECO:0000313" key="2">
    <source>
        <dbReference type="Proteomes" id="UP000500938"/>
    </source>
</evidence>
<dbReference type="InterPro" id="IPR014729">
    <property type="entry name" value="Rossmann-like_a/b/a_fold"/>
</dbReference>
<dbReference type="SUPFAM" id="SSF48173">
    <property type="entry name" value="Cryptochrome/photolyase FAD-binding domain"/>
    <property type="match status" value="1"/>
</dbReference>
<dbReference type="Gene3D" id="1.25.40.80">
    <property type="match status" value="1"/>
</dbReference>
<dbReference type="EMBL" id="CP053085">
    <property type="protein sequence ID" value="QJR36961.1"/>
    <property type="molecule type" value="Genomic_DNA"/>
</dbReference>
<dbReference type="PANTHER" id="PTHR38657:SF1">
    <property type="entry name" value="SLR1343 PROTEIN"/>
    <property type="match status" value="1"/>
</dbReference>
<keyword evidence="1" id="KW-0456">Lyase</keyword>
<dbReference type="InterPro" id="IPR052551">
    <property type="entry name" value="UV-DNA_repair_photolyase"/>
</dbReference>
<accession>A0A6M4IXN9</accession>
<dbReference type="Gene3D" id="3.40.50.620">
    <property type="entry name" value="HUPs"/>
    <property type="match status" value="1"/>
</dbReference>
<dbReference type="GO" id="GO:0016829">
    <property type="term" value="F:lyase activity"/>
    <property type="evidence" value="ECO:0007669"/>
    <property type="project" value="UniProtKB-KW"/>
</dbReference>